<organism evidence="2 3">
    <name type="scientific">Dryococelus australis</name>
    <dbReference type="NCBI Taxonomy" id="614101"/>
    <lineage>
        <taxon>Eukaryota</taxon>
        <taxon>Metazoa</taxon>
        <taxon>Ecdysozoa</taxon>
        <taxon>Arthropoda</taxon>
        <taxon>Hexapoda</taxon>
        <taxon>Insecta</taxon>
        <taxon>Pterygota</taxon>
        <taxon>Neoptera</taxon>
        <taxon>Polyneoptera</taxon>
        <taxon>Phasmatodea</taxon>
        <taxon>Verophasmatodea</taxon>
        <taxon>Anareolatae</taxon>
        <taxon>Phasmatidae</taxon>
        <taxon>Eurycanthinae</taxon>
        <taxon>Dryococelus</taxon>
    </lineage>
</organism>
<dbReference type="Proteomes" id="UP001159363">
    <property type="component" value="Chromosome 1"/>
</dbReference>
<dbReference type="InterPro" id="IPR035892">
    <property type="entry name" value="C2_domain_sf"/>
</dbReference>
<evidence type="ECO:0000256" key="1">
    <source>
        <dbReference type="SAM" id="MobiDB-lite"/>
    </source>
</evidence>
<dbReference type="EMBL" id="JARBHB010000001">
    <property type="protein sequence ID" value="KAJ8897239.1"/>
    <property type="molecule type" value="Genomic_DNA"/>
</dbReference>
<feature type="region of interest" description="Disordered" evidence="1">
    <location>
        <begin position="1"/>
        <end position="51"/>
    </location>
</feature>
<dbReference type="Gene3D" id="2.60.40.150">
    <property type="entry name" value="C2 domain"/>
    <property type="match status" value="1"/>
</dbReference>
<gene>
    <name evidence="2" type="ORF">PR048_002585</name>
</gene>
<comment type="caution">
    <text evidence="2">The sequence shown here is derived from an EMBL/GenBank/DDBJ whole genome shotgun (WGS) entry which is preliminary data.</text>
</comment>
<reference evidence="2 3" key="1">
    <citation type="submission" date="2023-02" db="EMBL/GenBank/DDBJ databases">
        <title>LHISI_Scaffold_Assembly.</title>
        <authorList>
            <person name="Stuart O.P."/>
            <person name="Cleave R."/>
            <person name="Magrath M.J.L."/>
            <person name="Mikheyev A.S."/>
        </authorList>
    </citation>
    <scope>NUCLEOTIDE SEQUENCE [LARGE SCALE GENOMIC DNA]</scope>
    <source>
        <strain evidence="2">Daus_M_001</strain>
        <tissue evidence="2">Leg muscle</tissue>
    </source>
</reference>
<name>A0ABQ9IKQ2_9NEOP</name>
<proteinExistence type="predicted"/>
<sequence length="317" mass="34036">MEQRRNSKAGKPGDPRETPPTSVIGTIPLGIEPSSPRLKASSLTTTLPQPRGDDASEAHACIVLGGWADGTCEGSAVRFEWPVARAVESHEVLQVQLLSYNKYLSNKVLGTYGLVLQKVVQDGCLALTDTLLDLNNKPLQLWSARARVLGDKGGEYVIVASFLAVKEVASRRLRPLGRPLGRPPPLAIRPAGNPGSRWLSGYPARFPPRGSGFDPRPGHSGLLHAGIVLDDAVDQRVFSGISPFPPYFHSGAAPYPLQSPSSALKTSMLRAVQISSLALSPHMNSDLPLCSWLVHHRSGVREVLGSNAMQGIDVCLR</sequence>
<evidence type="ECO:0000313" key="2">
    <source>
        <dbReference type="EMBL" id="KAJ8897239.1"/>
    </source>
</evidence>
<protein>
    <submittedName>
        <fullName evidence="2">Uncharacterized protein</fullName>
    </submittedName>
</protein>
<feature type="compositionally biased region" description="Basic and acidic residues" evidence="1">
    <location>
        <begin position="1"/>
        <end position="17"/>
    </location>
</feature>
<keyword evidence="3" id="KW-1185">Reference proteome</keyword>
<accession>A0ABQ9IKQ2</accession>
<evidence type="ECO:0000313" key="3">
    <source>
        <dbReference type="Proteomes" id="UP001159363"/>
    </source>
</evidence>